<dbReference type="OrthoDB" id="164869at2759"/>
<name>A0A225V3G4_9STRA</name>
<sequence length="177" mass="20286">MLEKNITQAIADHKVPTPRSLKAALNEHREQWKQALELEYDSLIENGTWRFVRLPPGRKALPSHWVLAIKYNADGTVEWFKARLVAQGNYQEFGVDCDEVYAPVARFESLRLVLAVGTILDCHIHQMDVHTAFLNGTMDGEQEIYMRQSYCFVKRGHAHLVCELQKSIYGLKQASCI</sequence>
<dbReference type="InterPro" id="IPR013103">
    <property type="entry name" value="RVT_2"/>
</dbReference>
<reference evidence="3" key="1">
    <citation type="submission" date="2017-03" db="EMBL/GenBank/DDBJ databases">
        <title>Phytopthora megakarya and P. palmivora, two closely related causual agents of cacao black pod achieved similar genome size and gene model numbers by different mechanisms.</title>
        <authorList>
            <person name="Ali S."/>
            <person name="Shao J."/>
            <person name="Larry D.J."/>
            <person name="Kronmiller B."/>
            <person name="Shen D."/>
            <person name="Strem M.D."/>
            <person name="Melnick R.L."/>
            <person name="Guiltinan M.J."/>
            <person name="Tyler B.M."/>
            <person name="Meinhardt L.W."/>
            <person name="Bailey B.A."/>
        </authorList>
    </citation>
    <scope>NUCLEOTIDE SEQUENCE [LARGE SCALE GENOMIC DNA]</scope>
    <source>
        <strain evidence="3">zdho120</strain>
    </source>
</reference>
<accession>A0A225V3G4</accession>
<dbReference type="Pfam" id="PF07727">
    <property type="entry name" value="RVT_2"/>
    <property type="match status" value="1"/>
</dbReference>
<evidence type="ECO:0000259" key="1">
    <source>
        <dbReference type="Pfam" id="PF07727"/>
    </source>
</evidence>
<protein>
    <submittedName>
        <fullName evidence="2">Integrase, catalytic core protein</fullName>
    </submittedName>
</protein>
<evidence type="ECO:0000313" key="3">
    <source>
        <dbReference type="Proteomes" id="UP000198211"/>
    </source>
</evidence>
<organism evidence="2 3">
    <name type="scientific">Phytophthora megakarya</name>
    <dbReference type="NCBI Taxonomy" id="4795"/>
    <lineage>
        <taxon>Eukaryota</taxon>
        <taxon>Sar</taxon>
        <taxon>Stramenopiles</taxon>
        <taxon>Oomycota</taxon>
        <taxon>Peronosporomycetes</taxon>
        <taxon>Peronosporales</taxon>
        <taxon>Peronosporaceae</taxon>
        <taxon>Phytophthora</taxon>
    </lineage>
</organism>
<dbReference type="STRING" id="4795.A0A225V3G4"/>
<proteinExistence type="predicted"/>
<dbReference type="AlphaFoldDB" id="A0A225V3G4"/>
<feature type="domain" description="Reverse transcriptase Ty1/copia-type" evidence="1">
    <location>
        <begin position="46"/>
        <end position="175"/>
    </location>
</feature>
<keyword evidence="3" id="KW-1185">Reference proteome</keyword>
<evidence type="ECO:0000313" key="2">
    <source>
        <dbReference type="EMBL" id="OWY99286.1"/>
    </source>
</evidence>
<dbReference type="EMBL" id="NBNE01008626">
    <property type="protein sequence ID" value="OWY99286.1"/>
    <property type="molecule type" value="Genomic_DNA"/>
</dbReference>
<dbReference type="Proteomes" id="UP000198211">
    <property type="component" value="Unassembled WGS sequence"/>
</dbReference>
<comment type="caution">
    <text evidence="2">The sequence shown here is derived from an EMBL/GenBank/DDBJ whole genome shotgun (WGS) entry which is preliminary data.</text>
</comment>
<gene>
    <name evidence="2" type="ORF">PHMEG_00029734</name>
</gene>